<dbReference type="Pfam" id="PF04074">
    <property type="entry name" value="DUF386"/>
    <property type="match status" value="1"/>
</dbReference>
<evidence type="ECO:0000313" key="1">
    <source>
        <dbReference type="EMBL" id="PUE63730.1"/>
    </source>
</evidence>
<sequence length="164" mass="19086">MALFGTLETLKSQIYGSKFEKAFAYIEKLQDKNSNEYKSLLNTKIGECNKIVLDENCFVLEQTYITKDKEDCLFESHKKYIDIQYMFEGDEIMEVENVNNLLIETAYKEDLDYAKHAQSKNSSILKIKQNELAIFYPNDAHMPCIKIDDNKKIIKAVFKISVNN</sequence>
<reference evidence="1 2" key="1">
    <citation type="submission" date="2017-02" db="EMBL/GenBank/DDBJ databases">
        <title>Arcobacter caeni sp. nov, a new Arcobacter species isolated from reclaimed water.</title>
        <authorList>
            <person name="Figueras M.J."/>
            <person name="Perez-Cataluna A."/>
            <person name="Salas-Masso N."/>
        </authorList>
    </citation>
    <scope>NUCLEOTIDE SEQUENCE [LARGE SCALE GENOMIC DNA]</scope>
    <source>
        <strain evidence="1 2">RW17-10</strain>
    </source>
</reference>
<accession>A0A363CXA3</accession>
<evidence type="ECO:0000313" key="2">
    <source>
        <dbReference type="Proteomes" id="UP000251135"/>
    </source>
</evidence>
<protein>
    <recommendedName>
        <fullName evidence="3">YhcH/YjgK/YiaL family protein</fullName>
    </recommendedName>
</protein>
<evidence type="ECO:0008006" key="3">
    <source>
        <dbReference type="Google" id="ProtNLM"/>
    </source>
</evidence>
<dbReference type="InterPro" id="IPR004375">
    <property type="entry name" value="NanQ/TabA/YiaL"/>
</dbReference>
<dbReference type="SUPFAM" id="SSF51197">
    <property type="entry name" value="Clavaminate synthase-like"/>
    <property type="match status" value="1"/>
</dbReference>
<gene>
    <name evidence="1" type="ORF">B0174_09950</name>
</gene>
<comment type="caution">
    <text evidence="1">The sequence shown here is derived from an EMBL/GenBank/DDBJ whole genome shotgun (WGS) entry which is preliminary data.</text>
</comment>
<dbReference type="PANTHER" id="PTHR34986">
    <property type="entry name" value="EVOLVED BETA-GALACTOSIDASE SUBUNIT BETA"/>
    <property type="match status" value="1"/>
</dbReference>
<dbReference type="Proteomes" id="UP000251135">
    <property type="component" value="Unassembled WGS sequence"/>
</dbReference>
<name>A0A363CXA3_9BACT</name>
<proteinExistence type="predicted"/>
<dbReference type="RefSeq" id="WP_108560251.1">
    <property type="nucleotide sequence ID" value="NZ_MUXE01000015.1"/>
</dbReference>
<dbReference type="EMBL" id="MUXE01000015">
    <property type="protein sequence ID" value="PUE63730.1"/>
    <property type="molecule type" value="Genomic_DNA"/>
</dbReference>
<organism evidence="1 2">
    <name type="scientific">Arcobacter caeni</name>
    <dbReference type="NCBI Taxonomy" id="1912877"/>
    <lineage>
        <taxon>Bacteria</taxon>
        <taxon>Pseudomonadati</taxon>
        <taxon>Campylobacterota</taxon>
        <taxon>Epsilonproteobacteria</taxon>
        <taxon>Campylobacterales</taxon>
        <taxon>Arcobacteraceae</taxon>
        <taxon>Arcobacter</taxon>
    </lineage>
</organism>
<dbReference type="Gene3D" id="2.60.120.370">
    <property type="entry name" value="YhcH/YjgK/YiaL"/>
    <property type="match status" value="1"/>
</dbReference>
<dbReference type="GO" id="GO:0005829">
    <property type="term" value="C:cytosol"/>
    <property type="evidence" value="ECO:0007669"/>
    <property type="project" value="TreeGrafter"/>
</dbReference>
<dbReference type="InterPro" id="IPR037012">
    <property type="entry name" value="NanQ/TabA/YiaL_sf"/>
</dbReference>
<dbReference type="NCBIfam" id="TIGR00022">
    <property type="entry name" value="YhcH/YjgK/YiaL family protein"/>
    <property type="match status" value="1"/>
</dbReference>
<dbReference type="OrthoDB" id="6196468at2"/>
<dbReference type="PANTHER" id="PTHR34986:SF1">
    <property type="entry name" value="PROTEIN YIAL"/>
    <property type="match status" value="1"/>
</dbReference>
<dbReference type="AlphaFoldDB" id="A0A363CXA3"/>
<keyword evidence="2" id="KW-1185">Reference proteome</keyword>